<proteinExistence type="predicted"/>
<dbReference type="Proteomes" id="UP000315628">
    <property type="component" value="Unassembled WGS sequence"/>
</dbReference>
<keyword evidence="2" id="KW-0732">Signal</keyword>
<dbReference type="RefSeq" id="WP_144855833.1">
    <property type="nucleotide sequence ID" value="NZ_BAAAYT010000002.1"/>
</dbReference>
<dbReference type="PIRSF" id="PIRSF002741">
    <property type="entry name" value="MppA"/>
    <property type="match status" value="1"/>
</dbReference>
<dbReference type="GO" id="GO:0043190">
    <property type="term" value="C:ATP-binding cassette (ABC) transporter complex"/>
    <property type="evidence" value="ECO:0007669"/>
    <property type="project" value="InterPro"/>
</dbReference>
<dbReference type="InterPro" id="IPR006311">
    <property type="entry name" value="TAT_signal"/>
</dbReference>
<evidence type="ECO:0000259" key="3">
    <source>
        <dbReference type="Pfam" id="PF00496"/>
    </source>
</evidence>
<dbReference type="PROSITE" id="PS51318">
    <property type="entry name" value="TAT"/>
    <property type="match status" value="1"/>
</dbReference>
<feature type="region of interest" description="Disordered" evidence="1">
    <location>
        <begin position="28"/>
        <end position="47"/>
    </location>
</feature>
<feature type="domain" description="Solute-binding protein family 5" evidence="3">
    <location>
        <begin position="100"/>
        <end position="493"/>
    </location>
</feature>
<dbReference type="GO" id="GO:1904680">
    <property type="term" value="F:peptide transmembrane transporter activity"/>
    <property type="evidence" value="ECO:0007669"/>
    <property type="project" value="TreeGrafter"/>
</dbReference>
<keyword evidence="5" id="KW-1185">Reference proteome</keyword>
<dbReference type="PANTHER" id="PTHR30290">
    <property type="entry name" value="PERIPLASMIC BINDING COMPONENT OF ABC TRANSPORTER"/>
    <property type="match status" value="1"/>
</dbReference>
<protein>
    <submittedName>
        <fullName evidence="4">Peptide/nickel transport system substrate-binding protein</fullName>
    </submittedName>
</protein>
<dbReference type="SUPFAM" id="SSF53850">
    <property type="entry name" value="Periplasmic binding protein-like II"/>
    <property type="match status" value="1"/>
</dbReference>
<dbReference type="OrthoDB" id="5240629at2"/>
<dbReference type="PANTHER" id="PTHR30290:SF83">
    <property type="entry name" value="ABC TRANSPORTER SUBSTRATE-BINDING PROTEIN"/>
    <property type="match status" value="1"/>
</dbReference>
<dbReference type="GO" id="GO:0042597">
    <property type="term" value="C:periplasmic space"/>
    <property type="evidence" value="ECO:0007669"/>
    <property type="project" value="UniProtKB-ARBA"/>
</dbReference>
<gene>
    <name evidence="4" type="ORF">FB557_0868</name>
</gene>
<evidence type="ECO:0000313" key="4">
    <source>
        <dbReference type="EMBL" id="TWD17301.1"/>
    </source>
</evidence>
<reference evidence="4 5" key="1">
    <citation type="submission" date="2019-06" db="EMBL/GenBank/DDBJ databases">
        <title>Sequencing the genomes of 1000 actinobacteria strains.</title>
        <authorList>
            <person name="Klenk H.-P."/>
        </authorList>
    </citation>
    <scope>NUCLEOTIDE SEQUENCE [LARGE SCALE GENOMIC DNA]</scope>
    <source>
        <strain evidence="4 5">DSM 18935</strain>
    </source>
</reference>
<dbReference type="InterPro" id="IPR000914">
    <property type="entry name" value="SBP_5_dom"/>
</dbReference>
<dbReference type="Gene3D" id="3.10.105.10">
    <property type="entry name" value="Dipeptide-binding Protein, Domain 3"/>
    <property type="match status" value="1"/>
</dbReference>
<evidence type="ECO:0000256" key="2">
    <source>
        <dbReference type="SAM" id="SignalP"/>
    </source>
</evidence>
<sequence>MSHVRALLTALAAAAVAAASAGCEVGGDTDPTAEAGDPAGSSTTALSGPQRQLTVLAQGPVLTWDPQRMTSRQQALFAGRTYLRTLTTYRPATDLAGQKELVGDLATDTGKPNKDATSWTFTLREGVTWQDGSAVTCEDVRYGVARSLATETASTGYALTYLDIPKKPDGSSEYPGPYGKAGQSEKATKLIEDAVRCDGRKVTFRLSEPVPTFAAVVSTTELAPYKEAQDERDDGVYSVFSNGPYQLEGQWVPSQGGTWVPNPRWDAESDEVRDPGPERIDHREGVSAVDAVRLMAEGEGGSRAALLDPLPAGLLDPVRESPARLQTVAADGQLVDYLAPNMRSEVMKEQEVRVALALATDRQAYVEALGGEAVSTPAWSLIGASLPSAHEAVLDRGPSGDPDAAAERLKKAKKTSPTVRVAYRPGERADAAMKALEAGWERVGFEIELKPVGDDYFATISGADAAEDYDVFWSSWGPDYPSAATVLPLLFDDRINISDAGSGRDYGYVASKNLNRDMDAAAAERDEDKRMTRWQEVDQGLLETGRYIPLAQQRNTFVAGSEVTGLAANAVFGGALETGLVGVSR</sequence>
<dbReference type="InterPro" id="IPR039424">
    <property type="entry name" value="SBP_5"/>
</dbReference>
<dbReference type="InterPro" id="IPR030678">
    <property type="entry name" value="Peptide/Ni-bd"/>
</dbReference>
<organism evidence="4 5">
    <name type="scientific">Marihabitans asiaticum</name>
    <dbReference type="NCBI Taxonomy" id="415218"/>
    <lineage>
        <taxon>Bacteria</taxon>
        <taxon>Bacillati</taxon>
        <taxon>Actinomycetota</taxon>
        <taxon>Actinomycetes</taxon>
        <taxon>Micrococcales</taxon>
        <taxon>Intrasporangiaceae</taxon>
        <taxon>Marihabitans</taxon>
    </lineage>
</organism>
<evidence type="ECO:0000313" key="5">
    <source>
        <dbReference type="Proteomes" id="UP000315628"/>
    </source>
</evidence>
<dbReference type="AlphaFoldDB" id="A0A560WHX0"/>
<feature type="signal peptide" evidence="2">
    <location>
        <begin position="1"/>
        <end position="21"/>
    </location>
</feature>
<dbReference type="Pfam" id="PF00496">
    <property type="entry name" value="SBP_bac_5"/>
    <property type="match status" value="1"/>
</dbReference>
<dbReference type="GO" id="GO:0015833">
    <property type="term" value="P:peptide transport"/>
    <property type="evidence" value="ECO:0007669"/>
    <property type="project" value="TreeGrafter"/>
</dbReference>
<dbReference type="EMBL" id="VIUW01000001">
    <property type="protein sequence ID" value="TWD17301.1"/>
    <property type="molecule type" value="Genomic_DNA"/>
</dbReference>
<dbReference type="Gene3D" id="3.40.190.10">
    <property type="entry name" value="Periplasmic binding protein-like II"/>
    <property type="match status" value="1"/>
</dbReference>
<accession>A0A560WHX0</accession>
<evidence type="ECO:0000256" key="1">
    <source>
        <dbReference type="SAM" id="MobiDB-lite"/>
    </source>
</evidence>
<feature type="chain" id="PRO_5022211190" evidence="2">
    <location>
        <begin position="22"/>
        <end position="585"/>
    </location>
</feature>
<comment type="caution">
    <text evidence="4">The sequence shown here is derived from an EMBL/GenBank/DDBJ whole genome shotgun (WGS) entry which is preliminary data.</text>
</comment>
<name>A0A560WHX0_9MICO</name>
<dbReference type="CDD" id="cd08506">
    <property type="entry name" value="PBP2_clavulanate_OppA2"/>
    <property type="match status" value="1"/>
</dbReference>
<dbReference type="PROSITE" id="PS51257">
    <property type="entry name" value="PROKAR_LIPOPROTEIN"/>
    <property type="match status" value="1"/>
</dbReference>